<keyword evidence="2" id="KW-1185">Reference proteome</keyword>
<evidence type="ECO:0000313" key="2">
    <source>
        <dbReference type="Proteomes" id="UP000292958"/>
    </source>
</evidence>
<sequence length="107" mass="11896">MLTRTSRILVIVCSFPSRVFDSILQLPISNTTSPIGSFRGDMHCSRSSTSKVAVVCCLQRLGTGNKSHVRTDAEVINPAVTYRRWLFDRSISSMNGVEGNYDDAHRC</sequence>
<name>A0A4Q7XXK3_9BACT</name>
<reference evidence="1 2" key="1">
    <citation type="submission" date="2019-02" db="EMBL/GenBank/DDBJ databases">
        <title>Genomic Encyclopedia of Archaeal and Bacterial Type Strains, Phase II (KMG-II): from individual species to whole genera.</title>
        <authorList>
            <person name="Goeker M."/>
        </authorList>
    </citation>
    <scope>NUCLEOTIDE SEQUENCE [LARGE SCALE GENOMIC DNA]</scope>
    <source>
        <strain evidence="1 2">DSM 18101</strain>
    </source>
</reference>
<dbReference type="Proteomes" id="UP000292958">
    <property type="component" value="Unassembled WGS sequence"/>
</dbReference>
<dbReference type="EMBL" id="SHKW01000008">
    <property type="protein sequence ID" value="RZU29030.1"/>
    <property type="molecule type" value="Genomic_DNA"/>
</dbReference>
<gene>
    <name evidence="1" type="ORF">BDD14_6624</name>
</gene>
<evidence type="ECO:0000313" key="1">
    <source>
        <dbReference type="EMBL" id="RZU29030.1"/>
    </source>
</evidence>
<organism evidence="1 2">
    <name type="scientific">Edaphobacter modestus</name>
    <dbReference type="NCBI Taxonomy" id="388466"/>
    <lineage>
        <taxon>Bacteria</taxon>
        <taxon>Pseudomonadati</taxon>
        <taxon>Acidobacteriota</taxon>
        <taxon>Terriglobia</taxon>
        <taxon>Terriglobales</taxon>
        <taxon>Acidobacteriaceae</taxon>
        <taxon>Edaphobacter</taxon>
    </lineage>
</organism>
<comment type="caution">
    <text evidence="1">The sequence shown here is derived from an EMBL/GenBank/DDBJ whole genome shotgun (WGS) entry which is preliminary data.</text>
</comment>
<protein>
    <submittedName>
        <fullName evidence="1">Uncharacterized protein</fullName>
    </submittedName>
</protein>
<dbReference type="AlphaFoldDB" id="A0A4Q7XXK3"/>
<proteinExistence type="predicted"/>
<accession>A0A4Q7XXK3</accession>